<keyword evidence="1" id="KW-0732">Signal</keyword>
<dbReference type="Proteomes" id="UP001243844">
    <property type="component" value="Unassembled WGS sequence"/>
</dbReference>
<gene>
    <name evidence="2" type="ORF">RFH47_12605</name>
</gene>
<accession>A0AAW8JC79</accession>
<dbReference type="EMBL" id="JAVIDL010000027">
    <property type="protein sequence ID" value="MDQ8936557.1"/>
    <property type="molecule type" value="Genomic_DNA"/>
</dbReference>
<name>A0AAW8JC79_9GAMM</name>
<protein>
    <submittedName>
        <fullName evidence="2">Uncharacterized protein</fullName>
    </submittedName>
</protein>
<dbReference type="RefSeq" id="WP_308976552.1">
    <property type="nucleotide sequence ID" value="NZ_JAVIDL010000027.1"/>
</dbReference>
<evidence type="ECO:0000313" key="2">
    <source>
        <dbReference type="EMBL" id="MDQ8936557.1"/>
    </source>
</evidence>
<comment type="caution">
    <text evidence="2">The sequence shown here is derived from an EMBL/GenBank/DDBJ whole genome shotgun (WGS) entry which is preliminary data.</text>
</comment>
<evidence type="ECO:0000256" key="1">
    <source>
        <dbReference type="SAM" id="SignalP"/>
    </source>
</evidence>
<reference evidence="2" key="1">
    <citation type="submission" date="2023-08" db="EMBL/GenBank/DDBJ databases">
        <title>Emergence of clinically-relevant ST2 carbapenem-resistant Acinetobacter baumannii strains in hospital sewages in Zhejiang, East of China.</title>
        <authorList>
            <person name="Kaichao C."/>
            <person name="Zhang R."/>
        </authorList>
    </citation>
    <scope>NUCLEOTIDE SEQUENCE</scope>
    <source>
        <strain evidence="2">M-RB-37</strain>
    </source>
</reference>
<feature type="signal peptide" evidence="1">
    <location>
        <begin position="1"/>
        <end position="18"/>
    </location>
</feature>
<evidence type="ECO:0000313" key="3">
    <source>
        <dbReference type="Proteomes" id="UP001243844"/>
    </source>
</evidence>
<dbReference type="AlphaFoldDB" id="A0AAW8JC79"/>
<sequence length="153" mass="17193">MKSIILFFGLLMSGYLFAQPAVKFDHTGIQKGAYTETCYHNPCSVARVQSFKQLKQTHTQSNIELTLIGGSKAWESQKIDWNKQPHKVQVFCSITHPMVQVGRQKTLLPINDGFGVPGALMVDAELYLQACHNFHSSVQKAAEIYGYDVKDEE</sequence>
<organism evidence="2 3">
    <name type="scientific">Acinetobacter rudis</name>
    <dbReference type="NCBI Taxonomy" id="632955"/>
    <lineage>
        <taxon>Bacteria</taxon>
        <taxon>Pseudomonadati</taxon>
        <taxon>Pseudomonadota</taxon>
        <taxon>Gammaproteobacteria</taxon>
        <taxon>Moraxellales</taxon>
        <taxon>Moraxellaceae</taxon>
        <taxon>Acinetobacter</taxon>
    </lineage>
</organism>
<proteinExistence type="predicted"/>
<feature type="chain" id="PRO_5043656279" evidence="1">
    <location>
        <begin position="19"/>
        <end position="153"/>
    </location>
</feature>